<accession>A0A1G8EW85</accession>
<dbReference type="GO" id="GO:0016639">
    <property type="term" value="F:oxidoreductase activity, acting on the CH-NH2 group of donors, NAD or NADP as acceptor"/>
    <property type="evidence" value="ECO:0007669"/>
    <property type="project" value="InterPro"/>
</dbReference>
<dbReference type="EMBL" id="FNDK01000010">
    <property type="protein sequence ID" value="SDH74172.1"/>
    <property type="molecule type" value="Genomic_DNA"/>
</dbReference>
<evidence type="ECO:0000256" key="2">
    <source>
        <dbReference type="ARBA" id="ARBA00023002"/>
    </source>
</evidence>
<dbReference type="InterPro" id="IPR006096">
    <property type="entry name" value="Glu/Leu/Phe/Val/Trp_DH_C"/>
</dbReference>
<keyword evidence="3" id="KW-0520">NAD</keyword>
<name>A0A1G8EW85_9BACI</name>
<dbReference type="PANTHER" id="PTHR42722">
    <property type="entry name" value="LEUCINE DEHYDROGENASE"/>
    <property type="match status" value="1"/>
</dbReference>
<proteinExistence type="inferred from homology"/>
<dbReference type="Gene3D" id="3.40.50.10860">
    <property type="entry name" value="Leucine Dehydrogenase, chain A, domain 1"/>
    <property type="match status" value="1"/>
</dbReference>
<dbReference type="SUPFAM" id="SSF51735">
    <property type="entry name" value="NAD(P)-binding Rossmann-fold domains"/>
    <property type="match status" value="1"/>
</dbReference>
<evidence type="ECO:0000313" key="6">
    <source>
        <dbReference type="Proteomes" id="UP000199163"/>
    </source>
</evidence>
<dbReference type="Proteomes" id="UP000199163">
    <property type="component" value="Unassembled WGS sequence"/>
</dbReference>
<feature type="domain" description="Glutamate/phenylalanine/leucine/valine/L-tryptophan dehydrogenase C-terminal" evidence="4">
    <location>
        <begin position="224"/>
        <end position="438"/>
    </location>
</feature>
<dbReference type="PANTHER" id="PTHR42722:SF1">
    <property type="entry name" value="VALINE DEHYDROGENASE"/>
    <property type="match status" value="1"/>
</dbReference>
<gene>
    <name evidence="5" type="ORF">SAMN05192534_11096</name>
</gene>
<comment type="similarity">
    <text evidence="1">Belongs to the Glu/Leu/Phe/Val dehydrogenases family.</text>
</comment>
<dbReference type="InterPro" id="IPR046346">
    <property type="entry name" value="Aminoacid_DH-like_N_sf"/>
</dbReference>
<evidence type="ECO:0000259" key="4">
    <source>
        <dbReference type="SMART" id="SM00839"/>
    </source>
</evidence>
<dbReference type="Pfam" id="PF02812">
    <property type="entry name" value="ELFV_dehydrog_N"/>
    <property type="match status" value="1"/>
</dbReference>
<dbReference type="GO" id="GO:0006520">
    <property type="term" value="P:amino acid metabolic process"/>
    <property type="evidence" value="ECO:0007669"/>
    <property type="project" value="InterPro"/>
</dbReference>
<dbReference type="AlphaFoldDB" id="A0A1G8EW85"/>
<dbReference type="SMART" id="SM00839">
    <property type="entry name" value="ELFV_dehydrog"/>
    <property type="match status" value="1"/>
</dbReference>
<evidence type="ECO:0000313" key="5">
    <source>
        <dbReference type="EMBL" id="SDH74172.1"/>
    </source>
</evidence>
<dbReference type="InterPro" id="IPR006097">
    <property type="entry name" value="Glu/Leu/Phe/Val/Trp_DH_dimer"/>
</dbReference>
<organism evidence="5 6">
    <name type="scientific">Alteribacillus persepolensis</name>
    <dbReference type="NCBI Taxonomy" id="568899"/>
    <lineage>
        <taxon>Bacteria</taxon>
        <taxon>Bacillati</taxon>
        <taxon>Bacillota</taxon>
        <taxon>Bacilli</taxon>
        <taxon>Bacillales</taxon>
        <taxon>Bacillaceae</taxon>
        <taxon>Alteribacillus</taxon>
    </lineage>
</organism>
<keyword evidence="6" id="KW-1185">Reference proteome</keyword>
<dbReference type="InterPro" id="IPR036291">
    <property type="entry name" value="NAD(P)-bd_dom_sf"/>
</dbReference>
<dbReference type="STRING" id="568899.SAMN05192534_11096"/>
<dbReference type="InterPro" id="IPR016211">
    <property type="entry name" value="Glu/Phe/Leu/Val/Trp_DH_bac/arc"/>
</dbReference>
<dbReference type="Gene3D" id="3.40.50.720">
    <property type="entry name" value="NAD(P)-binding Rossmann-like Domain"/>
    <property type="match status" value="1"/>
</dbReference>
<sequence>MHEEKLTALNISLGAKKDIVAVETAREWDEDVNWPDYNKTFSYETRLAEETKRFGKEESLSLFRKYELEEYLLDIIDSMKQSRHMGLEYLYFRDKGIAFIHFKHTNRLGISNGYHAVRMGGIRRHDPHTEEHAVMTDGLNLSRAMSYKNAAAQIPFGGSKFIVISDEISVDDKESLGFLAYCIDRSRSFTGPDMGFTPAHADAIRKEFTQNMTNGNDSNIGPTAVPTAEGTFSALQEAAKVKWGSENLENKTAAIQGLGAVGKCLAELLLDAGASLIVTEADSTVLEQFLEQNEGKPIQVESGDIRFVEADIFCPCAIGGIITAGIIPQLTFDIVMGAANNQLKAISAEQEIQLAEKLEKHGILFQVEWMHNTAGVIAGCEEGIHQGNASLDRVRRHSLQVCREGTKRNLYESRQRGITPTENAYVNAQHEIFWQRRLD</sequence>
<evidence type="ECO:0000256" key="1">
    <source>
        <dbReference type="ARBA" id="ARBA00006382"/>
    </source>
</evidence>
<evidence type="ECO:0000256" key="3">
    <source>
        <dbReference type="ARBA" id="ARBA00023027"/>
    </source>
</evidence>
<keyword evidence="2" id="KW-0560">Oxidoreductase</keyword>
<reference evidence="5 6" key="1">
    <citation type="submission" date="2016-10" db="EMBL/GenBank/DDBJ databases">
        <authorList>
            <person name="de Groot N.N."/>
        </authorList>
    </citation>
    <scope>NUCLEOTIDE SEQUENCE [LARGE SCALE GENOMIC DNA]</scope>
    <source>
        <strain evidence="5 6">DSM 21632</strain>
    </source>
</reference>
<protein>
    <submittedName>
        <fullName evidence="5">Leucine dehydrogenase</fullName>
    </submittedName>
</protein>
<dbReference type="SUPFAM" id="SSF53223">
    <property type="entry name" value="Aminoacid dehydrogenase-like, N-terminal domain"/>
    <property type="match status" value="1"/>
</dbReference>